<evidence type="ECO:0000313" key="2">
    <source>
        <dbReference type="EMBL" id="MBC6466643.1"/>
    </source>
</evidence>
<dbReference type="Gene3D" id="1.50.10.20">
    <property type="match status" value="1"/>
</dbReference>
<dbReference type="Proteomes" id="UP000805614">
    <property type="component" value="Unassembled WGS sequence"/>
</dbReference>
<feature type="compositionally biased region" description="Low complexity" evidence="1">
    <location>
        <begin position="238"/>
        <end position="247"/>
    </location>
</feature>
<dbReference type="SMART" id="SM01260">
    <property type="entry name" value="LANC_like"/>
    <property type="match status" value="1"/>
</dbReference>
<proteinExistence type="predicted"/>
<sequence length="256" mass="27770">MREFDLISGITGLGVYLLQRQSNCGDLLRDVLTYLVRLTKPLKADGDVLPGWWSDDGPELRPSPISPGGHGNFGMAHGIAGPLALLSTCMRRGITVPGQADAIDRICSWMDQWRSGTGSRAWWPEVISRAEWRDGTTRETGPGRPSWCYGTPGTGPGGRNPDHGSTRRLPARTMDFQLAPLPVERRCPNLASRTDLIPSDRCVGSPAVAQGPEDAETTQPGPPPRLRNDLRGERVTFTSPGTSPGTSLTDDFSPMR</sequence>
<reference evidence="2 3" key="1">
    <citation type="submission" date="2020-06" db="EMBL/GenBank/DDBJ databases">
        <title>Actinomadura xiongansis sp. nov., isolated from soil of Baiyangdian.</title>
        <authorList>
            <person name="Zhang X."/>
        </authorList>
    </citation>
    <scope>NUCLEOTIDE SEQUENCE [LARGE SCALE GENOMIC DNA]</scope>
    <source>
        <strain evidence="2 3">HBUM206468</strain>
    </source>
</reference>
<evidence type="ECO:0008006" key="4">
    <source>
        <dbReference type="Google" id="ProtNLM"/>
    </source>
</evidence>
<dbReference type="EMBL" id="JABVEC010000009">
    <property type="protein sequence ID" value="MBC6466643.1"/>
    <property type="molecule type" value="Genomic_DNA"/>
</dbReference>
<evidence type="ECO:0000313" key="3">
    <source>
        <dbReference type="Proteomes" id="UP000805614"/>
    </source>
</evidence>
<comment type="caution">
    <text evidence="2">The sequence shown here is derived from an EMBL/GenBank/DDBJ whole genome shotgun (WGS) entry which is preliminary data.</text>
</comment>
<dbReference type="SUPFAM" id="SSF158745">
    <property type="entry name" value="LanC-like"/>
    <property type="match status" value="1"/>
</dbReference>
<dbReference type="PRINTS" id="PR01950">
    <property type="entry name" value="LANCSUPER"/>
</dbReference>
<evidence type="ECO:0000256" key="1">
    <source>
        <dbReference type="SAM" id="MobiDB-lite"/>
    </source>
</evidence>
<feature type="region of interest" description="Disordered" evidence="1">
    <location>
        <begin position="133"/>
        <end position="168"/>
    </location>
</feature>
<protein>
    <recommendedName>
        <fullName evidence="4">Lanthionine synthetase C-like protein</fullName>
    </recommendedName>
</protein>
<dbReference type="InterPro" id="IPR007822">
    <property type="entry name" value="LANC-like"/>
</dbReference>
<keyword evidence="3" id="KW-1185">Reference proteome</keyword>
<gene>
    <name evidence="2" type="ORF">HKK74_14180</name>
</gene>
<dbReference type="Pfam" id="PF05147">
    <property type="entry name" value="LANC_like"/>
    <property type="match status" value="1"/>
</dbReference>
<name>A0ABR7LP60_9ACTN</name>
<organism evidence="2 3">
    <name type="scientific">Actinomadura alba</name>
    <dbReference type="NCBI Taxonomy" id="406431"/>
    <lineage>
        <taxon>Bacteria</taxon>
        <taxon>Bacillati</taxon>
        <taxon>Actinomycetota</taxon>
        <taxon>Actinomycetes</taxon>
        <taxon>Streptosporangiales</taxon>
        <taxon>Thermomonosporaceae</taxon>
        <taxon>Actinomadura</taxon>
    </lineage>
</organism>
<feature type="region of interest" description="Disordered" evidence="1">
    <location>
        <begin position="195"/>
        <end position="256"/>
    </location>
</feature>
<accession>A0ABR7LP60</accession>
<dbReference type="PRINTS" id="PR01955">
    <property type="entry name" value="LANCFRANKIA"/>
</dbReference>